<name>A0A1G2G2W8_9BACT</name>
<dbReference type="EMBL" id="MHNL01000017">
    <property type="protein sequence ID" value="OGZ44646.1"/>
    <property type="molecule type" value="Genomic_DNA"/>
</dbReference>
<protein>
    <submittedName>
        <fullName evidence="2">Uncharacterized protein</fullName>
    </submittedName>
</protein>
<keyword evidence="1" id="KW-0472">Membrane</keyword>
<evidence type="ECO:0000313" key="2">
    <source>
        <dbReference type="EMBL" id="OGZ44646.1"/>
    </source>
</evidence>
<feature type="transmembrane region" description="Helical" evidence="1">
    <location>
        <begin position="29"/>
        <end position="53"/>
    </location>
</feature>
<proteinExistence type="predicted"/>
<accession>A0A1G2G2W8</accession>
<gene>
    <name evidence="2" type="ORF">A2756_05545</name>
</gene>
<keyword evidence="1" id="KW-1133">Transmembrane helix</keyword>
<dbReference type="STRING" id="1802115.A2756_05545"/>
<keyword evidence="1" id="KW-0812">Transmembrane</keyword>
<dbReference type="Proteomes" id="UP000177785">
    <property type="component" value="Unassembled WGS sequence"/>
</dbReference>
<evidence type="ECO:0000313" key="3">
    <source>
        <dbReference type="Proteomes" id="UP000177785"/>
    </source>
</evidence>
<evidence type="ECO:0000256" key="1">
    <source>
        <dbReference type="SAM" id="Phobius"/>
    </source>
</evidence>
<sequence>MKLSLSDIKKQFHSTGGIGRGFADAPHRYWGYALLFLLILSMLSVGLDGYVFWNYVMRLDTESIEPQVNIESLNRANFDKVKNTITEKETTFKEATQKTLPRDIFIPAPLGTSQATSTTN</sequence>
<organism evidence="2 3">
    <name type="scientific">Candidatus Ryanbacteria bacterium RIFCSPHIGHO2_01_FULL_48_27</name>
    <dbReference type="NCBI Taxonomy" id="1802115"/>
    <lineage>
        <taxon>Bacteria</taxon>
        <taxon>Candidatus Ryaniibacteriota</taxon>
    </lineage>
</organism>
<dbReference type="AlphaFoldDB" id="A0A1G2G2W8"/>
<reference evidence="2 3" key="1">
    <citation type="journal article" date="2016" name="Nat. Commun.">
        <title>Thousands of microbial genomes shed light on interconnected biogeochemical processes in an aquifer system.</title>
        <authorList>
            <person name="Anantharaman K."/>
            <person name="Brown C.T."/>
            <person name="Hug L.A."/>
            <person name="Sharon I."/>
            <person name="Castelle C.J."/>
            <person name="Probst A.J."/>
            <person name="Thomas B.C."/>
            <person name="Singh A."/>
            <person name="Wilkins M.J."/>
            <person name="Karaoz U."/>
            <person name="Brodie E.L."/>
            <person name="Williams K.H."/>
            <person name="Hubbard S.S."/>
            <person name="Banfield J.F."/>
        </authorList>
    </citation>
    <scope>NUCLEOTIDE SEQUENCE [LARGE SCALE GENOMIC DNA]</scope>
</reference>
<comment type="caution">
    <text evidence="2">The sequence shown here is derived from an EMBL/GenBank/DDBJ whole genome shotgun (WGS) entry which is preliminary data.</text>
</comment>